<dbReference type="SUPFAM" id="SSF55021">
    <property type="entry name" value="ACT-like"/>
    <property type="match status" value="1"/>
</dbReference>
<evidence type="ECO:0000256" key="6">
    <source>
        <dbReference type="ARBA" id="ARBA00022970"/>
    </source>
</evidence>
<dbReference type="PANTHER" id="PTHR43166">
    <property type="entry name" value="AMINO ACID IMPORT ATP-BINDING PROTEIN"/>
    <property type="match status" value="1"/>
</dbReference>
<dbReference type="InterPro" id="IPR003439">
    <property type="entry name" value="ABC_transporter-like_ATP-bd"/>
</dbReference>
<protein>
    <submittedName>
        <fullName evidence="8">D-methionine transport system ATP-binding protein</fullName>
    </submittedName>
</protein>
<organism evidence="8 9">
    <name type="scientific">Thermoanaerobacter thermohydrosulfuricus</name>
    <name type="common">Clostridium thermohydrosulfuricum</name>
    <dbReference type="NCBI Taxonomy" id="1516"/>
    <lineage>
        <taxon>Bacteria</taxon>
        <taxon>Bacillati</taxon>
        <taxon>Bacillota</taxon>
        <taxon>Clostridia</taxon>
        <taxon>Thermoanaerobacterales</taxon>
        <taxon>Thermoanaerobacteraceae</taxon>
        <taxon>Thermoanaerobacter</taxon>
    </lineage>
</organism>
<dbReference type="InterPro" id="IPR041701">
    <property type="entry name" value="MetN_ABC"/>
</dbReference>
<accession>A0A1G7SDU4</accession>
<evidence type="ECO:0000313" key="8">
    <source>
        <dbReference type="EMBL" id="SDG21153.1"/>
    </source>
</evidence>
<proteinExistence type="predicted"/>
<dbReference type="SUPFAM" id="SSF52540">
    <property type="entry name" value="P-loop containing nucleoside triphosphate hydrolases"/>
    <property type="match status" value="1"/>
</dbReference>
<dbReference type="GO" id="GO:0006865">
    <property type="term" value="P:amino acid transport"/>
    <property type="evidence" value="ECO:0007669"/>
    <property type="project" value="UniProtKB-KW"/>
</dbReference>
<keyword evidence="5" id="KW-1278">Translocase</keyword>
<dbReference type="PROSITE" id="PS50893">
    <property type="entry name" value="ABC_TRANSPORTER_2"/>
    <property type="match status" value="1"/>
</dbReference>
<keyword evidence="4 8" id="KW-0067">ATP-binding</keyword>
<evidence type="ECO:0000256" key="2">
    <source>
        <dbReference type="ARBA" id="ARBA00022475"/>
    </source>
</evidence>
<dbReference type="InterPro" id="IPR027417">
    <property type="entry name" value="P-loop_NTPase"/>
</dbReference>
<dbReference type="Gene3D" id="3.30.70.260">
    <property type="match status" value="1"/>
</dbReference>
<dbReference type="InterPro" id="IPR045865">
    <property type="entry name" value="ACT-like_dom_sf"/>
</dbReference>
<keyword evidence="1" id="KW-0813">Transport</keyword>
<dbReference type="AlphaFoldDB" id="A0A1G7SDU4"/>
<evidence type="ECO:0000256" key="3">
    <source>
        <dbReference type="ARBA" id="ARBA00022741"/>
    </source>
</evidence>
<keyword evidence="2" id="KW-1003">Cell membrane</keyword>
<dbReference type="InterPro" id="IPR003593">
    <property type="entry name" value="AAA+_ATPase"/>
</dbReference>
<dbReference type="FunFam" id="3.40.50.300:FF:000233">
    <property type="entry name" value="Methionine import ATP-binding protein MetN"/>
    <property type="match status" value="1"/>
</dbReference>
<dbReference type="SMART" id="SM00930">
    <property type="entry name" value="NIL"/>
    <property type="match status" value="1"/>
</dbReference>
<dbReference type="EMBL" id="FNBS01000051">
    <property type="protein sequence ID" value="SDG21153.1"/>
    <property type="molecule type" value="Genomic_DNA"/>
</dbReference>
<name>A0A1G7SDU4_THETY</name>
<evidence type="ECO:0000256" key="4">
    <source>
        <dbReference type="ARBA" id="ARBA00022840"/>
    </source>
</evidence>
<gene>
    <name evidence="8" type="ORF">SAMN04244560_01959</name>
</gene>
<dbReference type="Pfam" id="PF00005">
    <property type="entry name" value="ABC_tran"/>
    <property type="match status" value="1"/>
</dbReference>
<dbReference type="RefSeq" id="WP_003869562.1">
    <property type="nucleotide sequence ID" value="NZ_FNBS01000051.1"/>
</dbReference>
<dbReference type="PROSITE" id="PS00211">
    <property type="entry name" value="ABC_TRANSPORTER_1"/>
    <property type="match status" value="1"/>
</dbReference>
<evidence type="ECO:0000256" key="5">
    <source>
        <dbReference type="ARBA" id="ARBA00022967"/>
    </source>
</evidence>
<evidence type="ECO:0000256" key="1">
    <source>
        <dbReference type="ARBA" id="ARBA00022448"/>
    </source>
</evidence>
<dbReference type="GO" id="GO:0005524">
    <property type="term" value="F:ATP binding"/>
    <property type="evidence" value="ECO:0007669"/>
    <property type="project" value="UniProtKB-KW"/>
</dbReference>
<dbReference type="SMART" id="SM00382">
    <property type="entry name" value="AAA"/>
    <property type="match status" value="1"/>
</dbReference>
<dbReference type="InterPro" id="IPR018449">
    <property type="entry name" value="NIL_domain"/>
</dbReference>
<dbReference type="CDD" id="cd03258">
    <property type="entry name" value="ABC_MetN_methionine_transporter"/>
    <property type="match status" value="1"/>
</dbReference>
<keyword evidence="6" id="KW-0029">Amino-acid transport</keyword>
<dbReference type="InterPro" id="IPR017871">
    <property type="entry name" value="ABC_transporter-like_CS"/>
</dbReference>
<keyword evidence="7" id="KW-0472">Membrane</keyword>
<keyword evidence="3" id="KW-0547">Nucleotide-binding</keyword>
<dbReference type="GO" id="GO:0016887">
    <property type="term" value="F:ATP hydrolysis activity"/>
    <property type="evidence" value="ECO:0007669"/>
    <property type="project" value="InterPro"/>
</dbReference>
<sequence length="344" mass="38196">MIYIRNLTKVYHSASGNVRALEDVNLNIEKGDIFGIIGLSGAGKSTLLRCINMLEKPTSGSIEIDGVEMTRLSPSELKEMRKKIGMIFQHFNLLSSRTVRGNVAFPLEIAGLDKRTIDKKVENLLELVGLSDKADNYPSQLSGGQKQRVGIARALANDPKVLLCDEPTSALDPETTLSILNLLKDINRELGITIVLITHEMNVIKQICNKVAVIEKSRVVEQGPLIEVFKKPQTETARNFLKSVTLSEIPKELKDRIENLSHEHLEGKIIKIAFFGEITTEPVISSIIRKFDVDTNILYGNIDHIQGMPYGTLIVELRGKNGETDAALKYLKDLGLDVEVIENV</sequence>
<evidence type="ECO:0000313" key="9">
    <source>
        <dbReference type="Proteomes" id="UP000183404"/>
    </source>
</evidence>
<dbReference type="PANTHER" id="PTHR43166:SF30">
    <property type="entry name" value="METHIONINE IMPORT ATP-BINDING PROTEIN METN"/>
    <property type="match status" value="1"/>
</dbReference>
<dbReference type="Pfam" id="PF09383">
    <property type="entry name" value="NIL"/>
    <property type="match status" value="1"/>
</dbReference>
<dbReference type="InterPro" id="IPR050086">
    <property type="entry name" value="MetN_ABC_transporter-like"/>
</dbReference>
<dbReference type="Proteomes" id="UP000183404">
    <property type="component" value="Unassembled WGS sequence"/>
</dbReference>
<evidence type="ECO:0000256" key="7">
    <source>
        <dbReference type="ARBA" id="ARBA00023136"/>
    </source>
</evidence>
<dbReference type="Gene3D" id="3.40.50.300">
    <property type="entry name" value="P-loop containing nucleotide triphosphate hydrolases"/>
    <property type="match status" value="1"/>
</dbReference>
<reference evidence="8 9" key="1">
    <citation type="submission" date="2016-10" db="EMBL/GenBank/DDBJ databases">
        <authorList>
            <person name="de Groot N.N."/>
        </authorList>
    </citation>
    <scope>NUCLEOTIDE SEQUENCE [LARGE SCALE GENOMIC DNA]</scope>
    <source>
        <strain evidence="8 9">DSM 569</strain>
    </source>
</reference>